<accession>M2N061</accession>
<dbReference type="InterPro" id="IPR000326">
    <property type="entry name" value="PAP2/HPO"/>
</dbReference>
<dbReference type="EMBL" id="KB445562">
    <property type="protein sequence ID" value="EMC92319.1"/>
    <property type="molecule type" value="Genomic_DNA"/>
</dbReference>
<dbReference type="Proteomes" id="UP000011761">
    <property type="component" value="Unassembled WGS sequence"/>
</dbReference>
<evidence type="ECO:0000313" key="9">
    <source>
        <dbReference type="Proteomes" id="UP000011761"/>
    </source>
</evidence>
<feature type="transmembrane region" description="Helical" evidence="6">
    <location>
        <begin position="242"/>
        <end position="260"/>
    </location>
</feature>
<dbReference type="OrthoDB" id="10030083at2759"/>
<dbReference type="KEGG" id="bcom:BAUCODRAFT_151731"/>
<feature type="transmembrane region" description="Helical" evidence="6">
    <location>
        <begin position="213"/>
        <end position="236"/>
    </location>
</feature>
<evidence type="ECO:0000259" key="7">
    <source>
        <dbReference type="SMART" id="SM00014"/>
    </source>
</evidence>
<evidence type="ECO:0000313" key="8">
    <source>
        <dbReference type="EMBL" id="EMC92319.1"/>
    </source>
</evidence>
<dbReference type="GeneID" id="19109166"/>
<dbReference type="Gene3D" id="1.20.144.10">
    <property type="entry name" value="Phosphatidic acid phosphatase type 2/haloperoxidase"/>
    <property type="match status" value="1"/>
</dbReference>
<reference evidence="8 9" key="1">
    <citation type="journal article" date="2012" name="PLoS Pathog.">
        <title>Diverse lifestyles and strategies of plant pathogenesis encoded in the genomes of eighteen Dothideomycetes fungi.</title>
        <authorList>
            <person name="Ohm R.A."/>
            <person name="Feau N."/>
            <person name="Henrissat B."/>
            <person name="Schoch C.L."/>
            <person name="Horwitz B.A."/>
            <person name="Barry K.W."/>
            <person name="Condon B.J."/>
            <person name="Copeland A.C."/>
            <person name="Dhillon B."/>
            <person name="Glaser F."/>
            <person name="Hesse C.N."/>
            <person name="Kosti I."/>
            <person name="LaButti K."/>
            <person name="Lindquist E.A."/>
            <person name="Lucas S."/>
            <person name="Salamov A.A."/>
            <person name="Bradshaw R.E."/>
            <person name="Ciuffetti L."/>
            <person name="Hamelin R.C."/>
            <person name="Kema G.H.J."/>
            <person name="Lawrence C."/>
            <person name="Scott J.A."/>
            <person name="Spatafora J.W."/>
            <person name="Turgeon B.G."/>
            <person name="de Wit P.J.G.M."/>
            <person name="Zhong S."/>
            <person name="Goodwin S.B."/>
            <person name="Grigoriev I.V."/>
        </authorList>
    </citation>
    <scope>NUCLEOTIDE SEQUENCE [LARGE SCALE GENOMIC DNA]</scope>
    <source>
        <strain evidence="8 9">UAMH 10762</strain>
    </source>
</reference>
<dbReference type="CDD" id="cd03390">
    <property type="entry name" value="PAP2_containing_1_like"/>
    <property type="match status" value="1"/>
</dbReference>
<proteinExistence type="inferred from homology"/>
<name>M2N061_BAUPA</name>
<evidence type="ECO:0000256" key="3">
    <source>
        <dbReference type="ARBA" id="ARBA00022692"/>
    </source>
</evidence>
<organism evidence="8 9">
    <name type="scientific">Baudoinia panamericana (strain UAMH 10762)</name>
    <name type="common">Angels' share fungus</name>
    <name type="synonym">Baudoinia compniacensis (strain UAMH 10762)</name>
    <dbReference type="NCBI Taxonomy" id="717646"/>
    <lineage>
        <taxon>Eukaryota</taxon>
        <taxon>Fungi</taxon>
        <taxon>Dikarya</taxon>
        <taxon>Ascomycota</taxon>
        <taxon>Pezizomycotina</taxon>
        <taxon>Dothideomycetes</taxon>
        <taxon>Dothideomycetidae</taxon>
        <taxon>Mycosphaerellales</taxon>
        <taxon>Teratosphaeriaceae</taxon>
        <taxon>Baudoinia</taxon>
    </lineage>
</organism>
<dbReference type="SMART" id="SM00014">
    <property type="entry name" value="acidPPc"/>
    <property type="match status" value="1"/>
</dbReference>
<dbReference type="SUPFAM" id="SSF48317">
    <property type="entry name" value="Acid phosphatase/Vanadium-dependent haloperoxidase"/>
    <property type="match status" value="1"/>
</dbReference>
<evidence type="ECO:0000256" key="4">
    <source>
        <dbReference type="ARBA" id="ARBA00022989"/>
    </source>
</evidence>
<dbReference type="GO" id="GO:0016020">
    <property type="term" value="C:membrane"/>
    <property type="evidence" value="ECO:0007669"/>
    <property type="project" value="UniProtKB-SubCell"/>
</dbReference>
<dbReference type="eggNOG" id="KOG3030">
    <property type="taxonomic scope" value="Eukaryota"/>
</dbReference>
<dbReference type="AlphaFoldDB" id="M2N061"/>
<keyword evidence="9" id="KW-1185">Reference proteome</keyword>
<dbReference type="PANTHER" id="PTHR10165:SF84">
    <property type="entry name" value="PHOSPHATIDIC ACID PHOSPHATASE BETA"/>
    <property type="match status" value="1"/>
</dbReference>
<dbReference type="GO" id="GO:0008195">
    <property type="term" value="F:phosphatidate phosphatase activity"/>
    <property type="evidence" value="ECO:0007669"/>
    <property type="project" value="TreeGrafter"/>
</dbReference>
<dbReference type="GO" id="GO:0006644">
    <property type="term" value="P:phospholipid metabolic process"/>
    <property type="evidence" value="ECO:0007669"/>
    <property type="project" value="InterPro"/>
</dbReference>
<evidence type="ECO:0000256" key="2">
    <source>
        <dbReference type="ARBA" id="ARBA00008816"/>
    </source>
</evidence>
<dbReference type="InterPro" id="IPR036938">
    <property type="entry name" value="PAP2/HPO_sf"/>
</dbReference>
<feature type="transmembrane region" description="Helical" evidence="6">
    <location>
        <begin position="77"/>
        <end position="96"/>
    </location>
</feature>
<feature type="transmembrane region" description="Helical" evidence="6">
    <location>
        <begin position="108"/>
        <end position="129"/>
    </location>
</feature>
<dbReference type="STRING" id="717646.M2N061"/>
<gene>
    <name evidence="8" type="ORF">BAUCODRAFT_151731</name>
</gene>
<dbReference type="HOGENOM" id="CLU_021458_0_2_1"/>
<dbReference type="OMA" id="RSFWDTN"/>
<keyword evidence="4 6" id="KW-1133">Transmembrane helix</keyword>
<sequence length="310" mass="34244">MTEQSGDGSLNKRPTFGQWLKISWPDLLTYLVMGAIGLTVFNLPPAQTRRFRVYTFDGSISSPEIAYPYEKAHIPTWLSALLSLTVPTIVFLLLQIRVRSFWDFNNAIFGMLYALLTAAVFQVILKWIIGGLRPHFLAVCQPDIPRIISGSQLGTGYDGMYYEASICTGDRARIKEALQSFPSGHTAAAFSTGLFTTLYLNAKLKLWANCRPVYWKLIVALLPLLGGVLIGGQLIIDGYHHWYDVIAGAGIGIVTGIGAYRTVYAGVWDWRCNHIPLVRSCPYEHAHLQGASATRKASWRGAAATESNAT</sequence>
<keyword evidence="5 6" id="KW-0472">Membrane</keyword>
<dbReference type="InterPro" id="IPR043216">
    <property type="entry name" value="PAP-like"/>
</dbReference>
<dbReference type="GO" id="GO:0046839">
    <property type="term" value="P:phospholipid dephosphorylation"/>
    <property type="evidence" value="ECO:0007669"/>
    <property type="project" value="TreeGrafter"/>
</dbReference>
<evidence type="ECO:0000256" key="1">
    <source>
        <dbReference type="ARBA" id="ARBA00004141"/>
    </source>
</evidence>
<feature type="transmembrane region" description="Helical" evidence="6">
    <location>
        <begin position="27"/>
        <end position="44"/>
    </location>
</feature>
<feature type="domain" description="Phosphatidic acid phosphatase type 2/haloperoxidase" evidence="7">
    <location>
        <begin position="109"/>
        <end position="260"/>
    </location>
</feature>
<dbReference type="PANTHER" id="PTHR10165">
    <property type="entry name" value="LIPID PHOSPHATE PHOSPHATASE"/>
    <property type="match status" value="1"/>
</dbReference>
<evidence type="ECO:0000256" key="5">
    <source>
        <dbReference type="ARBA" id="ARBA00023136"/>
    </source>
</evidence>
<keyword evidence="3 6" id="KW-0812">Transmembrane</keyword>
<comment type="subcellular location">
    <subcellularLocation>
        <location evidence="1">Membrane</location>
        <topology evidence="1">Multi-pass membrane protein</topology>
    </subcellularLocation>
</comment>
<evidence type="ECO:0000256" key="6">
    <source>
        <dbReference type="SAM" id="Phobius"/>
    </source>
</evidence>
<dbReference type="Pfam" id="PF01569">
    <property type="entry name" value="PAP2"/>
    <property type="match status" value="1"/>
</dbReference>
<protein>
    <recommendedName>
        <fullName evidence="7">Phosphatidic acid phosphatase type 2/haloperoxidase domain-containing protein</fullName>
    </recommendedName>
</protein>
<dbReference type="RefSeq" id="XP_007680713.1">
    <property type="nucleotide sequence ID" value="XM_007682523.1"/>
</dbReference>
<comment type="similarity">
    <text evidence="2">Belongs to the PA-phosphatase related phosphoesterase family.</text>
</comment>